<keyword evidence="2" id="KW-1185">Reference proteome</keyword>
<reference evidence="1 2" key="1">
    <citation type="journal article" date="2022" name="Plant J.">
        <title>Chromosome-level genome of Camellia lanceoleosa provides a valuable resource for understanding genome evolution and self-incompatibility.</title>
        <authorList>
            <person name="Gong W."/>
            <person name="Xiao S."/>
            <person name="Wang L."/>
            <person name="Liao Z."/>
            <person name="Chang Y."/>
            <person name="Mo W."/>
            <person name="Hu G."/>
            <person name="Li W."/>
            <person name="Zhao G."/>
            <person name="Zhu H."/>
            <person name="Hu X."/>
            <person name="Ji K."/>
            <person name="Xiang X."/>
            <person name="Song Q."/>
            <person name="Yuan D."/>
            <person name="Jin S."/>
            <person name="Zhang L."/>
        </authorList>
    </citation>
    <scope>NUCLEOTIDE SEQUENCE [LARGE SCALE GENOMIC DNA]</scope>
    <source>
        <strain evidence="1">SQ_2022a</strain>
    </source>
</reference>
<protein>
    <submittedName>
        <fullName evidence="1">Protein CROWDED NUCLEI 1</fullName>
    </submittedName>
</protein>
<comment type="caution">
    <text evidence="1">The sequence shown here is derived from an EMBL/GenBank/DDBJ whole genome shotgun (WGS) entry which is preliminary data.</text>
</comment>
<accession>A0ACC0J3W3</accession>
<evidence type="ECO:0000313" key="1">
    <source>
        <dbReference type="EMBL" id="KAI8032377.1"/>
    </source>
</evidence>
<dbReference type="EMBL" id="CM045758">
    <property type="protein sequence ID" value="KAI8032377.1"/>
    <property type="molecule type" value="Genomic_DNA"/>
</dbReference>
<sequence length="1053" mass="122691">MMFTPQRKVWSGWSLTPRTEPVQKNGSVSGSDPVLNPRNVETVVKGRKTVAFVESTTPPPPLGSLGENGGTKVAIVEKLSKLENELFEYQYNMGLLLIEKKEWTSKYEETMHALAEAKDALKREHVSHLIAMSEIEQQEENLRKALGVEKQCVLDLEKTLREMRSEYAEIKFTSDLKLAEANGLITSIEEKSLEVETKFNASDAKLAEVSRKSSEIKRKSHEVAIREDALRRERISFNAEQEARESTLSKQREDLREWERKLQDGEERLAEVRRLLNQREEKANEHDTLFKQRQNDLEEAQKKIFMAKSTLKKKEDDISRRVAELSVKEKEADAMRNSLEMKDKELLVLEEKLDARERVEIQKLLDEHKTILDTKKHELELDMEQQRKAFHEDLKSKAIEVENKEAVLNHMEEKVAKHEQAYAKKMEKFIEKEKDVEAKLKDLKEREKSIKVDEKKLKNERKLILLDKEKLRNLNDELEKTRAEIEEQQLKINQEMVCLEVTKEERTEYVRLQSELKQEIDNCRQQRERLMKDSEELKQEREKFEKEWEELDEKRAESKRELEDVTKQKEKLAKLERSEEERLENEKLATQDYVQRELEALNLAKASFAASMEYENSLMAEKAQSEKARMLHDFEVQKRELETEMQNRREEMENHLHQREKLFEEEREKELNNINYLREVARREMEEMKLERPRIEKEEKEIAENQKQLVGQQHEMQKDIDELVSLSKKLKDQREQFMKERECFNAFVEKCRSCNACGKITCEFMASDLQSSPEMDNAEELPLPRLADDYLKEAVWGNVVTFERQNSGISRGVIQSALPASGGNISWLWKCTSKLFNLSPVEKNEIDGPQNLTENPMFGQHISVEEPQIRLLSTEDGPESFGVATDSFDAQRIQSYNSIGEVSFGQDQSVDDQSDVNSRIQEIPEDLQNSDLKGVHQKPGRRDKRVNRTCSVKVVVSEAKSILGDAFEHKGNSQDSAKMNEEGHGESSIMDRRKPRNARKRAHSSLNTVSEQDGDHSEGRSDSVSASRKRRQKAAQAVQIPSEVQHNLRRRKT</sequence>
<gene>
    <name evidence="1" type="ORF">LOK49_LG01G03561</name>
</gene>
<proteinExistence type="predicted"/>
<organism evidence="1 2">
    <name type="scientific">Camellia lanceoleosa</name>
    <dbReference type="NCBI Taxonomy" id="1840588"/>
    <lineage>
        <taxon>Eukaryota</taxon>
        <taxon>Viridiplantae</taxon>
        <taxon>Streptophyta</taxon>
        <taxon>Embryophyta</taxon>
        <taxon>Tracheophyta</taxon>
        <taxon>Spermatophyta</taxon>
        <taxon>Magnoliopsida</taxon>
        <taxon>eudicotyledons</taxon>
        <taxon>Gunneridae</taxon>
        <taxon>Pentapetalae</taxon>
        <taxon>asterids</taxon>
        <taxon>Ericales</taxon>
        <taxon>Theaceae</taxon>
        <taxon>Camellia</taxon>
    </lineage>
</organism>
<name>A0ACC0J3W3_9ERIC</name>
<evidence type="ECO:0000313" key="2">
    <source>
        <dbReference type="Proteomes" id="UP001060215"/>
    </source>
</evidence>
<dbReference type="Proteomes" id="UP001060215">
    <property type="component" value="Chromosome 1"/>
</dbReference>